<dbReference type="SUPFAM" id="SSF51905">
    <property type="entry name" value="FAD/NAD(P)-binding domain"/>
    <property type="match status" value="1"/>
</dbReference>
<evidence type="ECO:0000256" key="1">
    <source>
        <dbReference type="ARBA" id="ARBA00023002"/>
    </source>
</evidence>
<evidence type="ECO:0000256" key="3">
    <source>
        <dbReference type="SAM" id="Phobius"/>
    </source>
</evidence>
<dbReference type="RefSeq" id="WP_209644254.1">
    <property type="nucleotide sequence ID" value="NZ_JAGINW010000001.1"/>
</dbReference>
<keyword evidence="2" id="KW-0503">Monooxygenase</keyword>
<dbReference type="PANTHER" id="PTHR13789:SF309">
    <property type="entry name" value="PUTATIVE (AFU_ORTHOLOGUE AFUA_6G14510)-RELATED"/>
    <property type="match status" value="1"/>
</dbReference>
<keyword evidence="3" id="KW-0812">Transmembrane</keyword>
<gene>
    <name evidence="5" type="ORF">JOF56_007667</name>
</gene>
<keyword evidence="6" id="KW-1185">Reference proteome</keyword>
<sequence length="392" mass="42325">MNSAPKAVVVGAGIGGLCVAAGLIRIGWRVRVLERSPRPREVGAGMSLMVNARRALDQLGVGAEVRARSATMMPGGQGVRLPSGRRLMPGADADFVAEHGLSAIVLLRRDLQDVLLSALTDGCLRTGARVTDVRWDPAGGPACVVYHTDEGTRTIEGDLVVGADGVNSRIRSLLQPDAHPPVYSGHSVWRGISECTMPDEPGGNTWGRGRQFGRMPLRDGRVYWYAVANTPLGQSSDDELGEVRRRFGTWHDPIPALLDSTPGDTVLHHDVFELDPPLSSYVSGCVALLGDAAHAMTSDIGQGACQSIEDAVVLCAALAEQPDVSAALARYDEQRRPRAQMIVEASRRMGELTMRERRWQVLARNAMVRMVPRRSRERALAAVGDWQPPVLA</sequence>
<evidence type="ECO:0000313" key="5">
    <source>
        <dbReference type="EMBL" id="MBP2327282.1"/>
    </source>
</evidence>
<evidence type="ECO:0000256" key="2">
    <source>
        <dbReference type="ARBA" id="ARBA00023033"/>
    </source>
</evidence>
<keyword evidence="3" id="KW-1133">Transmembrane helix</keyword>
<dbReference type="Pfam" id="PF01494">
    <property type="entry name" value="FAD_binding_3"/>
    <property type="match status" value="1"/>
</dbReference>
<feature type="transmembrane region" description="Helical" evidence="3">
    <location>
        <begin position="6"/>
        <end position="28"/>
    </location>
</feature>
<proteinExistence type="predicted"/>
<reference evidence="5 6" key="1">
    <citation type="submission" date="2021-03" db="EMBL/GenBank/DDBJ databases">
        <title>Sequencing the genomes of 1000 actinobacteria strains.</title>
        <authorList>
            <person name="Klenk H.-P."/>
        </authorList>
    </citation>
    <scope>NUCLEOTIDE SEQUENCE [LARGE SCALE GENOMIC DNA]</scope>
    <source>
        <strain evidence="5 6">DSM 46670</strain>
    </source>
</reference>
<evidence type="ECO:0000259" key="4">
    <source>
        <dbReference type="Pfam" id="PF01494"/>
    </source>
</evidence>
<evidence type="ECO:0000313" key="6">
    <source>
        <dbReference type="Proteomes" id="UP001519332"/>
    </source>
</evidence>
<accession>A0ABS4TS99</accession>
<dbReference type="EMBL" id="JAGINW010000001">
    <property type="protein sequence ID" value="MBP2327282.1"/>
    <property type="molecule type" value="Genomic_DNA"/>
</dbReference>
<dbReference type="PRINTS" id="PR00420">
    <property type="entry name" value="RNGMNOXGNASE"/>
</dbReference>
<comment type="caution">
    <text evidence="5">The sequence shown here is derived from an EMBL/GenBank/DDBJ whole genome shotgun (WGS) entry which is preliminary data.</text>
</comment>
<protein>
    <submittedName>
        <fullName evidence="5">2-polyprenyl-6-methoxyphenol hydroxylase-like FAD-dependent oxidoreductase</fullName>
    </submittedName>
</protein>
<dbReference type="InterPro" id="IPR050493">
    <property type="entry name" value="FAD-dep_Monooxygenase_BioMet"/>
</dbReference>
<keyword evidence="1" id="KW-0560">Oxidoreductase</keyword>
<organism evidence="5 6">
    <name type="scientific">Kibdelosporangium banguiense</name>
    <dbReference type="NCBI Taxonomy" id="1365924"/>
    <lineage>
        <taxon>Bacteria</taxon>
        <taxon>Bacillati</taxon>
        <taxon>Actinomycetota</taxon>
        <taxon>Actinomycetes</taxon>
        <taxon>Pseudonocardiales</taxon>
        <taxon>Pseudonocardiaceae</taxon>
        <taxon>Kibdelosporangium</taxon>
    </lineage>
</organism>
<dbReference type="PANTHER" id="PTHR13789">
    <property type="entry name" value="MONOOXYGENASE"/>
    <property type="match status" value="1"/>
</dbReference>
<dbReference type="Gene3D" id="3.50.50.60">
    <property type="entry name" value="FAD/NAD(P)-binding domain"/>
    <property type="match status" value="1"/>
</dbReference>
<keyword evidence="3" id="KW-0472">Membrane</keyword>
<dbReference type="Proteomes" id="UP001519332">
    <property type="component" value="Unassembled WGS sequence"/>
</dbReference>
<dbReference type="InterPro" id="IPR002938">
    <property type="entry name" value="FAD-bd"/>
</dbReference>
<feature type="domain" description="FAD-binding" evidence="4">
    <location>
        <begin position="7"/>
        <end position="345"/>
    </location>
</feature>
<name>A0ABS4TS99_9PSEU</name>
<dbReference type="InterPro" id="IPR036188">
    <property type="entry name" value="FAD/NAD-bd_sf"/>
</dbReference>